<dbReference type="InterPro" id="IPR000014">
    <property type="entry name" value="PAS"/>
</dbReference>
<dbReference type="Pfam" id="PF13581">
    <property type="entry name" value="HATPase_c_2"/>
    <property type="match status" value="1"/>
</dbReference>
<dbReference type="CDD" id="cd16936">
    <property type="entry name" value="HATPase_RsbW-like"/>
    <property type="match status" value="1"/>
</dbReference>
<dbReference type="AlphaFoldDB" id="A0A7Y9J278"/>
<feature type="region of interest" description="Disordered" evidence="2">
    <location>
        <begin position="1"/>
        <end position="23"/>
    </location>
</feature>
<comment type="caution">
    <text evidence="4">The sequence shown here is derived from an EMBL/GenBank/DDBJ whole genome shotgun (WGS) entry which is preliminary data.</text>
</comment>
<dbReference type="SUPFAM" id="SSF55874">
    <property type="entry name" value="ATPase domain of HSP90 chaperone/DNA topoisomerase II/histidine kinase"/>
    <property type="match status" value="1"/>
</dbReference>
<protein>
    <submittedName>
        <fullName evidence="4">PAS domain S-box-containing protein</fullName>
    </submittedName>
</protein>
<dbReference type="InterPro" id="IPR003594">
    <property type="entry name" value="HATPase_dom"/>
</dbReference>
<dbReference type="EMBL" id="JACCBB010000001">
    <property type="protein sequence ID" value="NYD23977.1"/>
    <property type="molecule type" value="Genomic_DNA"/>
</dbReference>
<dbReference type="InterPro" id="IPR050267">
    <property type="entry name" value="Anti-sigma-factor_SerPK"/>
</dbReference>
<dbReference type="GO" id="GO:0004674">
    <property type="term" value="F:protein serine/threonine kinase activity"/>
    <property type="evidence" value="ECO:0007669"/>
    <property type="project" value="UniProtKB-KW"/>
</dbReference>
<evidence type="ECO:0000256" key="2">
    <source>
        <dbReference type="SAM" id="MobiDB-lite"/>
    </source>
</evidence>
<keyword evidence="5" id="KW-1185">Reference proteome</keyword>
<dbReference type="PANTHER" id="PTHR35526:SF3">
    <property type="entry name" value="ANTI-SIGMA-F FACTOR RSBW"/>
    <property type="match status" value="1"/>
</dbReference>
<dbReference type="Gene3D" id="3.30.565.10">
    <property type="entry name" value="Histidine kinase-like ATPase, C-terminal domain"/>
    <property type="match status" value="1"/>
</dbReference>
<dbReference type="InterPro" id="IPR036890">
    <property type="entry name" value="HATPase_C_sf"/>
</dbReference>
<feature type="domain" description="PAS" evidence="3">
    <location>
        <begin position="359"/>
        <end position="397"/>
    </location>
</feature>
<dbReference type="RefSeq" id="WP_179754087.1">
    <property type="nucleotide sequence ID" value="NZ_JACCBB010000001.1"/>
</dbReference>
<dbReference type="PANTHER" id="PTHR35526">
    <property type="entry name" value="ANTI-SIGMA-F FACTOR RSBW-RELATED"/>
    <property type="match status" value="1"/>
</dbReference>
<evidence type="ECO:0000256" key="1">
    <source>
        <dbReference type="ARBA" id="ARBA00022527"/>
    </source>
</evidence>
<accession>A0A7Y9J278</accession>
<reference evidence="4 5" key="1">
    <citation type="submission" date="2020-07" db="EMBL/GenBank/DDBJ databases">
        <title>Sequencing the genomes of 1000 actinobacteria strains.</title>
        <authorList>
            <person name="Klenk H.-P."/>
        </authorList>
    </citation>
    <scope>NUCLEOTIDE SEQUENCE [LARGE SCALE GENOMIC DNA]</scope>
    <source>
        <strain evidence="4 5">DSM 7487</strain>
    </source>
</reference>
<evidence type="ECO:0000313" key="4">
    <source>
        <dbReference type="EMBL" id="NYD23977.1"/>
    </source>
</evidence>
<dbReference type="NCBIfam" id="TIGR00229">
    <property type="entry name" value="sensory_box"/>
    <property type="match status" value="1"/>
</dbReference>
<keyword evidence="1" id="KW-0418">Kinase</keyword>
<gene>
    <name evidence="4" type="ORF">BJ968_003517</name>
</gene>
<proteinExistence type="predicted"/>
<evidence type="ECO:0000259" key="3">
    <source>
        <dbReference type="PROSITE" id="PS50112"/>
    </source>
</evidence>
<name>A0A7Y9J278_9ACTN</name>
<dbReference type="PROSITE" id="PS50112">
    <property type="entry name" value="PAS"/>
    <property type="match status" value="1"/>
</dbReference>
<organism evidence="4 5">
    <name type="scientific">Kineococcus aurantiacus</name>
    <dbReference type="NCBI Taxonomy" id="37633"/>
    <lineage>
        <taxon>Bacteria</taxon>
        <taxon>Bacillati</taxon>
        <taxon>Actinomycetota</taxon>
        <taxon>Actinomycetes</taxon>
        <taxon>Kineosporiales</taxon>
        <taxon>Kineosporiaceae</taxon>
        <taxon>Kineococcus</taxon>
    </lineage>
</organism>
<keyword evidence="1" id="KW-0808">Transferase</keyword>
<dbReference type="Proteomes" id="UP000521922">
    <property type="component" value="Unassembled WGS sequence"/>
</dbReference>
<evidence type="ECO:0000313" key="5">
    <source>
        <dbReference type="Proteomes" id="UP000521922"/>
    </source>
</evidence>
<dbReference type="Gene3D" id="3.30.450.20">
    <property type="entry name" value="PAS domain"/>
    <property type="match status" value="1"/>
</dbReference>
<dbReference type="SUPFAM" id="SSF55785">
    <property type="entry name" value="PYP-like sensor domain (PAS domain)"/>
    <property type="match status" value="1"/>
</dbReference>
<sequence>MTSGGAGRPCSHRLTLEPDPGAARRARRFVRESLAAAGRPEWVDAGELAVSELVTNAALHARTTVEVGVEVHPDHARVEVRDFNLTQPSQRHYGQQATTGRGMALVASVSSGCGTTSLPDGKVVWFELRTPDHEPSEEDLLAAWDEEQWDVADGFTARAADGDRPEPDASPRRVQLVGIPPTLWLAAREHHDALLRELTLYLATHAEPVVDLAAVEGARQSFSNAVLAAAEQARRTAPDPVRLSGLPVALEAVDLDLQLPPWTGPAAAALQDALDAAEELARQGLLLALPGQAEVVAVRDWVCEQVQSQLQGAPARAWQGARHERFEIPGHELAPEAAAALEEALTAVREAAVRSGRGFVAIDAGSRVLAVDDALAAALGWEVAELVGRRVVAIIPPALREAHVAGFSRHLGTGESRVLGAPLVLPVLHADGREIPCGFLIERRPTAAGHWLYLAWIEPVGA</sequence>
<keyword evidence="1" id="KW-0723">Serine/threonine-protein kinase</keyword>
<dbReference type="InterPro" id="IPR035965">
    <property type="entry name" value="PAS-like_dom_sf"/>
</dbReference>